<proteinExistence type="predicted"/>
<dbReference type="AlphaFoldDB" id="A0A316TNQ8"/>
<dbReference type="SUPFAM" id="SSF55874">
    <property type="entry name" value="ATPase domain of HSP90 chaperone/DNA topoisomerase II/histidine kinase"/>
    <property type="match status" value="1"/>
</dbReference>
<dbReference type="InterPro" id="IPR035965">
    <property type="entry name" value="PAS-like_dom_sf"/>
</dbReference>
<dbReference type="CDD" id="cd00130">
    <property type="entry name" value="PAS"/>
    <property type="match status" value="1"/>
</dbReference>
<dbReference type="GO" id="GO:0006355">
    <property type="term" value="P:regulation of DNA-templated transcription"/>
    <property type="evidence" value="ECO:0007669"/>
    <property type="project" value="InterPro"/>
</dbReference>
<protein>
    <recommendedName>
        <fullName evidence="1">PAS fold domain-containing protein</fullName>
    </recommendedName>
</protein>
<dbReference type="Proteomes" id="UP000245507">
    <property type="component" value="Unassembled WGS sequence"/>
</dbReference>
<sequence length="410" mass="44273">MQLLDDASADAWADAAVLAVSEVITNALMHTGVPLSMEAWASPDGVRVEVMDGSSQLPAQRNYALTSGTGRGLHIVDQSVQRWGAEPRPQGKVVWFELGSPAAGAGSSGDAALREVPSDAEVPVTLRNMPLLMHWAWQEHAQALLREYLLFALDTDDDALDDHARASEVLSLLYEQIPVPELPDSPEELLAGAIEPGVTADDFAIRVPRASVPHFATLDRLLTQASAAASGGRFLGPPTQPEIAEMRQWICSEVVRQTVGEALPRPWRARTDVRVPLADETKLRQVYRELAQGDEAILATDPASIIVAVSPAVVDFLGYESESDLLGRRIIVVVPQRYHQAHIAGTTLNATNGRRVLLDLPLTVPVVRADGSEVDVELTVTPRLLDGETHVFIASFELTPAAAAVHPHRS</sequence>
<dbReference type="PANTHER" id="PTHR35526">
    <property type="entry name" value="ANTI-SIGMA-F FACTOR RSBW-RELATED"/>
    <property type="match status" value="1"/>
</dbReference>
<dbReference type="EMBL" id="QGDD01000002">
    <property type="protein sequence ID" value="PWN03892.1"/>
    <property type="molecule type" value="Genomic_DNA"/>
</dbReference>
<evidence type="ECO:0000313" key="3">
    <source>
        <dbReference type="Proteomes" id="UP000245507"/>
    </source>
</evidence>
<dbReference type="InterPro" id="IPR000014">
    <property type="entry name" value="PAS"/>
</dbReference>
<dbReference type="InterPro" id="IPR036890">
    <property type="entry name" value="HATPase_C_sf"/>
</dbReference>
<dbReference type="Pfam" id="PF00989">
    <property type="entry name" value="PAS"/>
    <property type="match status" value="1"/>
</dbReference>
<keyword evidence="3" id="KW-1185">Reference proteome</keyword>
<dbReference type="CDD" id="cd16936">
    <property type="entry name" value="HATPase_RsbW-like"/>
    <property type="match status" value="1"/>
</dbReference>
<evidence type="ECO:0000313" key="2">
    <source>
        <dbReference type="EMBL" id="PWN03892.1"/>
    </source>
</evidence>
<evidence type="ECO:0000259" key="1">
    <source>
        <dbReference type="Pfam" id="PF00989"/>
    </source>
</evidence>
<dbReference type="NCBIfam" id="TIGR00229">
    <property type="entry name" value="sensory_box"/>
    <property type="match status" value="1"/>
</dbReference>
<comment type="caution">
    <text evidence="2">The sequence shown here is derived from an EMBL/GenBank/DDBJ whole genome shotgun (WGS) entry which is preliminary data.</text>
</comment>
<dbReference type="InterPro" id="IPR013767">
    <property type="entry name" value="PAS_fold"/>
</dbReference>
<feature type="domain" description="PAS fold" evidence="1">
    <location>
        <begin position="294"/>
        <end position="393"/>
    </location>
</feature>
<accession>A0A316TNQ8</accession>
<dbReference type="Gene3D" id="3.30.565.10">
    <property type="entry name" value="Histidine kinase-like ATPase, C-terminal domain"/>
    <property type="match status" value="1"/>
</dbReference>
<reference evidence="2 3" key="1">
    <citation type="submission" date="2018-05" db="EMBL/GenBank/DDBJ databases">
        <title>Nocardioides silvaticus genome.</title>
        <authorList>
            <person name="Li C."/>
            <person name="Wang G."/>
        </authorList>
    </citation>
    <scope>NUCLEOTIDE SEQUENCE [LARGE SCALE GENOMIC DNA]</scope>
    <source>
        <strain evidence="2 3">CCTCC AB 2018079</strain>
    </source>
</reference>
<gene>
    <name evidence="2" type="ORF">DJ010_07490</name>
</gene>
<dbReference type="PANTHER" id="PTHR35526:SF3">
    <property type="entry name" value="ANTI-SIGMA-F FACTOR RSBW"/>
    <property type="match status" value="1"/>
</dbReference>
<organism evidence="2 3">
    <name type="scientific">Nocardioides silvaticus</name>
    <dbReference type="NCBI Taxonomy" id="2201891"/>
    <lineage>
        <taxon>Bacteria</taxon>
        <taxon>Bacillati</taxon>
        <taxon>Actinomycetota</taxon>
        <taxon>Actinomycetes</taxon>
        <taxon>Propionibacteriales</taxon>
        <taxon>Nocardioidaceae</taxon>
        <taxon>Nocardioides</taxon>
    </lineage>
</organism>
<name>A0A316TNQ8_9ACTN</name>
<dbReference type="SUPFAM" id="SSF55785">
    <property type="entry name" value="PYP-like sensor domain (PAS domain)"/>
    <property type="match status" value="1"/>
</dbReference>
<dbReference type="InterPro" id="IPR050267">
    <property type="entry name" value="Anti-sigma-factor_SerPK"/>
</dbReference>
<dbReference type="Gene3D" id="3.30.450.20">
    <property type="entry name" value="PAS domain"/>
    <property type="match status" value="1"/>
</dbReference>